<protein>
    <recommendedName>
        <fullName evidence="3">ATLF-like domain-containing protein</fullName>
    </recommendedName>
</protein>
<evidence type="ECO:0000256" key="1">
    <source>
        <dbReference type="ARBA" id="ARBA00004613"/>
    </source>
</evidence>
<dbReference type="InterPro" id="IPR024079">
    <property type="entry name" value="MetalloPept_cat_dom_sf"/>
</dbReference>
<sequence length="358" mass="39343">MSIISSSTLRRYLNLNLTTKELKTLEKTNLLKVSNVVMTCLNSTLNSTKNTDKINKIQSIVAKINDVRYLAVVDKRRDEVSKELSALMQMKVTLTRLKVIEQEKAAAAADEANKIVAEVREANYRRLIEKIQKKEIIAGFIFASTTPPGMKIDPDPVMVELQKLPLNILKTADTLGQFITLTNDNVTNHPRMNVLKGVTPRGWTNGQTWDSVPGVGASGIGVSNGLDADETVLALTQHANGGWQLSTAHGSANLVLHEYAHAIDRSFAQKANMGDNGFGDVGDSLSRRQSFLDIWQAELGSTPQTDSNYYYWQDGDHGGAEEAFAEAFCDLYGGTSLRPWPNIKAYIAAKMASINPVE</sequence>
<keyword evidence="5" id="KW-1185">Reference proteome</keyword>
<evidence type="ECO:0000313" key="5">
    <source>
        <dbReference type="Proteomes" id="UP000040578"/>
    </source>
</evidence>
<dbReference type="PROSITE" id="PS51995">
    <property type="entry name" value="ATLF"/>
    <property type="match status" value="1"/>
</dbReference>
<reference evidence="4 5" key="1">
    <citation type="submission" date="2015-03" db="EMBL/GenBank/DDBJ databases">
        <authorList>
            <consortium name="Pathogen Informatics"/>
            <person name="Murphy D."/>
        </authorList>
    </citation>
    <scope>NUCLEOTIDE SEQUENCE [LARGE SCALE GENOMIC DNA]</scope>
    <source>
        <strain evidence="5">type strain: CIP110231</strain>
    </source>
</reference>
<evidence type="ECO:0000256" key="2">
    <source>
        <dbReference type="ARBA" id="ARBA00022525"/>
    </source>
</evidence>
<name>A0ABM9SH47_9GAMM</name>
<proteinExistence type="predicted"/>
<dbReference type="Proteomes" id="UP000040578">
    <property type="component" value="Unassembled WGS sequence"/>
</dbReference>
<keyword evidence="2" id="KW-0964">Secreted</keyword>
<feature type="domain" description="ATLF-like" evidence="3">
    <location>
        <begin position="134"/>
        <end position="358"/>
    </location>
</feature>
<dbReference type="RefSeq" id="WP_053215268.1">
    <property type="nucleotide sequence ID" value="NZ_CPYD01000006.1"/>
</dbReference>
<dbReference type="Pfam" id="PF07737">
    <property type="entry name" value="ATLF"/>
    <property type="match status" value="1"/>
</dbReference>
<dbReference type="Gene3D" id="3.40.390.10">
    <property type="entry name" value="Collagenase (Catalytic Domain)"/>
    <property type="match status" value="1"/>
</dbReference>
<evidence type="ECO:0000259" key="3">
    <source>
        <dbReference type="PROSITE" id="PS51995"/>
    </source>
</evidence>
<gene>
    <name evidence="4" type="ORF">ERS137967_01989</name>
</gene>
<organism evidence="4 5">
    <name type="scientific">Yersinia nurmii</name>
    <dbReference type="NCBI Taxonomy" id="685706"/>
    <lineage>
        <taxon>Bacteria</taxon>
        <taxon>Pseudomonadati</taxon>
        <taxon>Pseudomonadota</taxon>
        <taxon>Gammaproteobacteria</taxon>
        <taxon>Enterobacterales</taxon>
        <taxon>Yersiniaceae</taxon>
        <taxon>Yersinia</taxon>
    </lineage>
</organism>
<evidence type="ECO:0000313" key="4">
    <source>
        <dbReference type="EMBL" id="CNE59142.1"/>
    </source>
</evidence>
<dbReference type="InterPro" id="IPR047568">
    <property type="entry name" value="ATLF-like_dom"/>
</dbReference>
<dbReference type="SUPFAM" id="SSF55486">
    <property type="entry name" value="Metalloproteases ('zincins'), catalytic domain"/>
    <property type="match status" value="1"/>
</dbReference>
<dbReference type="InterPro" id="IPR014781">
    <property type="entry name" value="Anthrax_toxin_lethal/edema_N/C"/>
</dbReference>
<accession>A0ABM9SH47</accession>
<comment type="caution">
    <text evidence="4">The sequence shown here is derived from an EMBL/GenBank/DDBJ whole genome shotgun (WGS) entry which is preliminary data.</text>
</comment>
<dbReference type="EMBL" id="CPYD01000006">
    <property type="protein sequence ID" value="CNE59142.1"/>
    <property type="molecule type" value="Genomic_DNA"/>
</dbReference>
<comment type="subcellular location">
    <subcellularLocation>
        <location evidence="1">Secreted</location>
    </subcellularLocation>
</comment>